<dbReference type="EMBL" id="FNTC01000002">
    <property type="protein sequence ID" value="SEC35659.1"/>
    <property type="molecule type" value="Genomic_DNA"/>
</dbReference>
<evidence type="ECO:0000313" key="2">
    <source>
        <dbReference type="Proteomes" id="UP000198542"/>
    </source>
</evidence>
<reference evidence="2" key="1">
    <citation type="submission" date="2016-10" db="EMBL/GenBank/DDBJ databases">
        <authorList>
            <person name="Varghese N."/>
            <person name="Submissions S."/>
        </authorList>
    </citation>
    <scope>NUCLEOTIDE SEQUENCE [LARGE SCALE GENOMIC DNA]</scope>
    <source>
        <strain evidence="2">BS3660</strain>
    </source>
</reference>
<organism evidence="1 2">
    <name type="scientific">Pseudomonas jessenii</name>
    <dbReference type="NCBI Taxonomy" id="77298"/>
    <lineage>
        <taxon>Bacteria</taxon>
        <taxon>Pseudomonadati</taxon>
        <taxon>Pseudomonadota</taxon>
        <taxon>Gammaproteobacteria</taxon>
        <taxon>Pseudomonadales</taxon>
        <taxon>Pseudomonadaceae</taxon>
        <taxon>Pseudomonas</taxon>
    </lineage>
</organism>
<dbReference type="Pfam" id="PF07865">
    <property type="entry name" value="DUF1652"/>
    <property type="match status" value="1"/>
</dbReference>
<protein>
    <recommendedName>
        <fullName evidence="3">DUF1652 domain-containing protein</fullName>
    </recommendedName>
</protein>
<evidence type="ECO:0000313" key="1">
    <source>
        <dbReference type="EMBL" id="SEC35659.1"/>
    </source>
</evidence>
<evidence type="ECO:0008006" key="3">
    <source>
        <dbReference type="Google" id="ProtNLM"/>
    </source>
</evidence>
<dbReference type="AlphaFoldDB" id="A0A1H4RUW1"/>
<sequence>MKVLPSYHELTDALDNEGGQHMNKGFSKVTFPNACQLMRWHFHPMGFEASMDAPGSMIARLFDRATGETMIAIAGIPCATVMNAADVERIIEAVEDELEAFIPPEAFKSYA</sequence>
<name>A0A1H4RUW1_PSEJE</name>
<dbReference type="InterPro" id="IPR012448">
    <property type="entry name" value="DUF1652"/>
</dbReference>
<keyword evidence="2" id="KW-1185">Reference proteome</keyword>
<accession>A0A1H4RUW1</accession>
<proteinExistence type="predicted"/>
<dbReference type="Proteomes" id="UP000198542">
    <property type="component" value="Unassembled WGS sequence"/>
</dbReference>
<gene>
    <name evidence="1" type="ORF">SAMN04490187_4069</name>
</gene>